<dbReference type="EMBL" id="HBUE01093897">
    <property type="protein sequence ID" value="CAG6482639.1"/>
    <property type="molecule type" value="Transcribed_RNA"/>
</dbReference>
<reference evidence="1" key="1">
    <citation type="submission" date="2021-05" db="EMBL/GenBank/DDBJ databases">
        <authorList>
            <person name="Alioto T."/>
            <person name="Alioto T."/>
            <person name="Gomez Garrido J."/>
        </authorList>
    </citation>
    <scope>NUCLEOTIDE SEQUENCE</scope>
</reference>
<protein>
    <submittedName>
        <fullName evidence="1">(northern house mosquito) hypothetical protein</fullName>
    </submittedName>
</protein>
<proteinExistence type="predicted"/>
<dbReference type="AlphaFoldDB" id="A0A8D8FU94"/>
<organism evidence="1">
    <name type="scientific">Culex pipiens</name>
    <name type="common">House mosquito</name>
    <dbReference type="NCBI Taxonomy" id="7175"/>
    <lineage>
        <taxon>Eukaryota</taxon>
        <taxon>Metazoa</taxon>
        <taxon>Ecdysozoa</taxon>
        <taxon>Arthropoda</taxon>
        <taxon>Hexapoda</taxon>
        <taxon>Insecta</taxon>
        <taxon>Pterygota</taxon>
        <taxon>Neoptera</taxon>
        <taxon>Endopterygota</taxon>
        <taxon>Diptera</taxon>
        <taxon>Nematocera</taxon>
        <taxon>Culicoidea</taxon>
        <taxon>Culicidae</taxon>
        <taxon>Culicinae</taxon>
        <taxon>Culicini</taxon>
        <taxon>Culex</taxon>
        <taxon>Culex</taxon>
    </lineage>
</organism>
<evidence type="ECO:0000313" key="1">
    <source>
        <dbReference type="EMBL" id="CAG6482639.1"/>
    </source>
</evidence>
<accession>A0A8D8FU94</accession>
<sequence length="113" mass="12581">MNCIFSMSRKSKITSIVTTNDVALPLQELFTFLRSPNWRRGRSPSQGQLLSTGVHRRDGTHTGVTCAGVSARFGFSCNTDLLGTYGASWILDRILWLTNTVTEPRVRYSTHGC</sequence>
<name>A0A8D8FU94_CULPI</name>